<comment type="caution">
    <text evidence="2">The sequence shown here is derived from an EMBL/GenBank/DDBJ whole genome shotgun (WGS) entry which is preliminary data.</text>
</comment>
<feature type="non-terminal residue" evidence="2">
    <location>
        <position position="1"/>
    </location>
</feature>
<accession>A0A699XKT3</accession>
<protein>
    <submittedName>
        <fullName evidence="2">Uncharacterized protein</fullName>
    </submittedName>
</protein>
<dbReference type="EMBL" id="BKCJ011859605">
    <property type="protein sequence ID" value="GFD58970.1"/>
    <property type="molecule type" value="Genomic_DNA"/>
</dbReference>
<gene>
    <name evidence="2" type="ORF">Tci_930939</name>
</gene>
<name>A0A699XKT3_TANCI</name>
<dbReference type="AlphaFoldDB" id="A0A699XKT3"/>
<reference evidence="2" key="1">
    <citation type="journal article" date="2019" name="Sci. Rep.">
        <title>Draft genome of Tanacetum cinerariifolium, the natural source of mosquito coil.</title>
        <authorList>
            <person name="Yamashiro T."/>
            <person name="Shiraishi A."/>
            <person name="Satake H."/>
            <person name="Nakayama K."/>
        </authorList>
    </citation>
    <scope>NUCLEOTIDE SEQUENCE</scope>
</reference>
<sequence>PSTTRLRSAPGASIATRPGSMPAPPPTPRWMRAAATRRARACRVSSGAGERMTRRAR</sequence>
<feature type="region of interest" description="Disordered" evidence="1">
    <location>
        <begin position="1"/>
        <end position="28"/>
    </location>
</feature>
<evidence type="ECO:0000313" key="2">
    <source>
        <dbReference type="EMBL" id="GFD58970.1"/>
    </source>
</evidence>
<evidence type="ECO:0000256" key="1">
    <source>
        <dbReference type="SAM" id="MobiDB-lite"/>
    </source>
</evidence>
<organism evidence="2">
    <name type="scientific">Tanacetum cinerariifolium</name>
    <name type="common">Dalmatian daisy</name>
    <name type="synonym">Chrysanthemum cinerariifolium</name>
    <dbReference type="NCBI Taxonomy" id="118510"/>
    <lineage>
        <taxon>Eukaryota</taxon>
        <taxon>Viridiplantae</taxon>
        <taxon>Streptophyta</taxon>
        <taxon>Embryophyta</taxon>
        <taxon>Tracheophyta</taxon>
        <taxon>Spermatophyta</taxon>
        <taxon>Magnoliopsida</taxon>
        <taxon>eudicotyledons</taxon>
        <taxon>Gunneridae</taxon>
        <taxon>Pentapetalae</taxon>
        <taxon>asterids</taxon>
        <taxon>campanulids</taxon>
        <taxon>Asterales</taxon>
        <taxon>Asteraceae</taxon>
        <taxon>Asteroideae</taxon>
        <taxon>Anthemideae</taxon>
        <taxon>Anthemidinae</taxon>
        <taxon>Tanacetum</taxon>
    </lineage>
</organism>
<proteinExistence type="predicted"/>